<keyword evidence="1" id="KW-0732">Signal</keyword>
<feature type="domain" description="Thioredoxin-like fold" evidence="2">
    <location>
        <begin position="42"/>
        <end position="229"/>
    </location>
</feature>
<dbReference type="InterPro" id="IPR036249">
    <property type="entry name" value="Thioredoxin-like_sf"/>
</dbReference>
<evidence type="ECO:0000313" key="4">
    <source>
        <dbReference type="Proteomes" id="UP000706039"/>
    </source>
</evidence>
<feature type="chain" id="PRO_5047213294" evidence="1">
    <location>
        <begin position="19"/>
        <end position="233"/>
    </location>
</feature>
<name>A0ABS7PXX7_9SPHN</name>
<sequence length="233" mass="24733">MRRFAILASLALAGVVGAGLGAAGLAAPARDWTRTAVPTKAGTYVFGNPAAKAKLVEYLSYTCSHCAHFTEEAWPALKRDYLARGTASIEVRHALRDPIDMAAALLARCDGPARFLDHSEAIFAAQRDLLAKGQQFMAANGERVRKLPEVQIASEFAHGSGLVALMRSRGMPQAKINACLANKGQLTVLAAMADEAWKVRKVPGTPAFLINGALAPDTNDWAALKPKLDAAAK</sequence>
<dbReference type="Pfam" id="PF13462">
    <property type="entry name" value="Thioredoxin_4"/>
    <property type="match status" value="1"/>
</dbReference>
<evidence type="ECO:0000256" key="1">
    <source>
        <dbReference type="SAM" id="SignalP"/>
    </source>
</evidence>
<dbReference type="EMBL" id="JAINVV010000014">
    <property type="protein sequence ID" value="MBY8826006.1"/>
    <property type="molecule type" value="Genomic_DNA"/>
</dbReference>
<dbReference type="SUPFAM" id="SSF52833">
    <property type="entry name" value="Thioredoxin-like"/>
    <property type="match status" value="1"/>
</dbReference>
<dbReference type="InterPro" id="IPR012336">
    <property type="entry name" value="Thioredoxin-like_fold"/>
</dbReference>
<dbReference type="Proteomes" id="UP000706039">
    <property type="component" value="Unassembled WGS sequence"/>
</dbReference>
<gene>
    <name evidence="3" type="ORF">K7G82_27140</name>
</gene>
<evidence type="ECO:0000259" key="2">
    <source>
        <dbReference type="Pfam" id="PF13462"/>
    </source>
</evidence>
<reference evidence="3 4" key="1">
    <citation type="submission" date="2021-08" db="EMBL/GenBank/DDBJ databases">
        <authorList>
            <person name="Tuo L."/>
        </authorList>
    </citation>
    <scope>NUCLEOTIDE SEQUENCE [LARGE SCALE GENOMIC DNA]</scope>
    <source>
        <strain evidence="3 4">JCM 31229</strain>
    </source>
</reference>
<organism evidence="3 4">
    <name type="scientific">Sphingomonas colocasiae</name>
    <dbReference type="NCBI Taxonomy" id="1848973"/>
    <lineage>
        <taxon>Bacteria</taxon>
        <taxon>Pseudomonadati</taxon>
        <taxon>Pseudomonadota</taxon>
        <taxon>Alphaproteobacteria</taxon>
        <taxon>Sphingomonadales</taxon>
        <taxon>Sphingomonadaceae</taxon>
        <taxon>Sphingomonas</taxon>
    </lineage>
</organism>
<keyword evidence="4" id="KW-1185">Reference proteome</keyword>
<proteinExistence type="predicted"/>
<evidence type="ECO:0000313" key="3">
    <source>
        <dbReference type="EMBL" id="MBY8826006.1"/>
    </source>
</evidence>
<comment type="caution">
    <text evidence="3">The sequence shown here is derived from an EMBL/GenBank/DDBJ whole genome shotgun (WGS) entry which is preliminary data.</text>
</comment>
<protein>
    <submittedName>
        <fullName evidence="3">DsbA family protein</fullName>
    </submittedName>
</protein>
<dbReference type="Gene3D" id="1.10.40.110">
    <property type="match status" value="1"/>
</dbReference>
<dbReference type="Gene3D" id="3.40.30.10">
    <property type="entry name" value="Glutaredoxin"/>
    <property type="match status" value="1"/>
</dbReference>
<dbReference type="RefSeq" id="WP_222993238.1">
    <property type="nucleotide sequence ID" value="NZ_JAINVV010000014.1"/>
</dbReference>
<accession>A0ABS7PXX7</accession>
<feature type="signal peptide" evidence="1">
    <location>
        <begin position="1"/>
        <end position="18"/>
    </location>
</feature>